<evidence type="ECO:0008006" key="2">
    <source>
        <dbReference type="Google" id="ProtNLM"/>
    </source>
</evidence>
<organism evidence="1">
    <name type="scientific">Sesamum radiatum</name>
    <name type="common">Black benniseed</name>
    <dbReference type="NCBI Taxonomy" id="300843"/>
    <lineage>
        <taxon>Eukaryota</taxon>
        <taxon>Viridiplantae</taxon>
        <taxon>Streptophyta</taxon>
        <taxon>Embryophyta</taxon>
        <taxon>Tracheophyta</taxon>
        <taxon>Spermatophyta</taxon>
        <taxon>Magnoliopsida</taxon>
        <taxon>eudicotyledons</taxon>
        <taxon>Gunneridae</taxon>
        <taxon>Pentapetalae</taxon>
        <taxon>asterids</taxon>
        <taxon>lamiids</taxon>
        <taxon>Lamiales</taxon>
        <taxon>Pedaliaceae</taxon>
        <taxon>Sesamum</taxon>
    </lineage>
</organism>
<reference evidence="1" key="2">
    <citation type="journal article" date="2024" name="Plant">
        <title>Genomic evolution and insights into agronomic trait innovations of Sesamum species.</title>
        <authorList>
            <person name="Miao H."/>
            <person name="Wang L."/>
            <person name="Qu L."/>
            <person name="Liu H."/>
            <person name="Sun Y."/>
            <person name="Le M."/>
            <person name="Wang Q."/>
            <person name="Wei S."/>
            <person name="Zheng Y."/>
            <person name="Lin W."/>
            <person name="Duan Y."/>
            <person name="Cao H."/>
            <person name="Xiong S."/>
            <person name="Wang X."/>
            <person name="Wei L."/>
            <person name="Li C."/>
            <person name="Ma Q."/>
            <person name="Ju M."/>
            <person name="Zhao R."/>
            <person name="Li G."/>
            <person name="Mu C."/>
            <person name="Tian Q."/>
            <person name="Mei H."/>
            <person name="Zhang T."/>
            <person name="Gao T."/>
            <person name="Zhang H."/>
        </authorList>
    </citation>
    <scope>NUCLEOTIDE SEQUENCE</scope>
    <source>
        <strain evidence="1">G02</strain>
    </source>
</reference>
<dbReference type="PANTHER" id="PTHR47074:SF48">
    <property type="entry name" value="POLYNUCLEOTIDYL TRANSFERASE, RIBONUCLEASE H-LIKE SUPERFAMILY PROTEIN"/>
    <property type="match status" value="1"/>
</dbReference>
<dbReference type="InterPro" id="IPR052929">
    <property type="entry name" value="RNase_H-like_EbsB-rel"/>
</dbReference>
<accession>A0AAW2S4R6</accession>
<comment type="caution">
    <text evidence="1">The sequence shown here is derived from an EMBL/GenBank/DDBJ whole genome shotgun (WGS) entry which is preliminary data.</text>
</comment>
<proteinExistence type="predicted"/>
<evidence type="ECO:0000313" key="1">
    <source>
        <dbReference type="EMBL" id="KAL0387437.1"/>
    </source>
</evidence>
<reference evidence="1" key="1">
    <citation type="submission" date="2020-06" db="EMBL/GenBank/DDBJ databases">
        <authorList>
            <person name="Li T."/>
            <person name="Hu X."/>
            <person name="Zhang T."/>
            <person name="Song X."/>
            <person name="Zhang H."/>
            <person name="Dai N."/>
            <person name="Sheng W."/>
            <person name="Hou X."/>
            <person name="Wei L."/>
        </authorList>
    </citation>
    <scope>NUCLEOTIDE SEQUENCE</scope>
    <source>
        <strain evidence="1">G02</strain>
        <tissue evidence="1">Leaf</tissue>
    </source>
</reference>
<sequence length="101" mass="10922">MNQASIQSVASPARWSPPGEGVVKLNFDGALFVASSEVGVGVVARDSAGACLWWKFVRKKGSLEPELVEAFEARDAVLLARSLGGRRRRESNLIPDSLRLN</sequence>
<dbReference type="EMBL" id="JACGWJ010000011">
    <property type="protein sequence ID" value="KAL0387437.1"/>
    <property type="molecule type" value="Genomic_DNA"/>
</dbReference>
<dbReference type="PANTHER" id="PTHR47074">
    <property type="entry name" value="BNAC02G40300D PROTEIN"/>
    <property type="match status" value="1"/>
</dbReference>
<name>A0AAW2S4R6_SESRA</name>
<dbReference type="AlphaFoldDB" id="A0AAW2S4R6"/>
<gene>
    <name evidence="1" type="ORF">Sradi_2625500</name>
</gene>
<protein>
    <recommendedName>
        <fullName evidence="2">RNase H type-1 domain-containing protein</fullName>
    </recommendedName>
</protein>